<keyword evidence="3" id="KW-1003">Cell membrane</keyword>
<keyword evidence="2" id="KW-0813">Transport</keyword>
<protein>
    <submittedName>
        <fullName evidence="6">NitT/TauT family transport system ATP-binding protein</fullName>
    </submittedName>
</protein>
<keyword evidence="4" id="KW-0997">Cell inner membrane</keyword>
<evidence type="ECO:0000256" key="3">
    <source>
        <dbReference type="ARBA" id="ARBA00022475"/>
    </source>
</evidence>
<evidence type="ECO:0000256" key="4">
    <source>
        <dbReference type="ARBA" id="ARBA00022519"/>
    </source>
</evidence>
<dbReference type="GO" id="GO:0005524">
    <property type="term" value="F:ATP binding"/>
    <property type="evidence" value="ECO:0007669"/>
    <property type="project" value="UniProtKB-KW"/>
</dbReference>
<sequence length="339" mass="35708">MIEIGIGYVPLVDAAVVIAAAERGFAERRGVAIRLEREASWATLRDKLVLGHVDAAHLLAPLAIATSIGLGPGPALPLTAPFTLSLNGNALTLSVALWEAMGRPDGSLDRVKAAFRRVGLARAAGGQPLILATVFPYSMHTYLLRRFIAGSGLDPDRDVRITVVPPSYSADALAAGSIDGFCVGAPWNSVAVAAGAGRIAAFGLDLIPDAPEKVLAWPRGRMPDRAALSLVAALREAAEWCAAPGNRPDLAALLAQPRHLALPAPMILRTLEGRLALGPGEEDRRDPAYLRIGRDIGRPEPDQAERVLSEMTKAGHLAATQATLAAAREVFDPSTFDCI</sequence>
<keyword evidence="7" id="KW-1185">Reference proteome</keyword>
<dbReference type="PANTHER" id="PTHR30024:SF43">
    <property type="entry name" value="BLL4572 PROTEIN"/>
    <property type="match status" value="1"/>
</dbReference>
<keyword evidence="5" id="KW-0472">Membrane</keyword>
<dbReference type="GO" id="GO:0012505">
    <property type="term" value="C:endomembrane system"/>
    <property type="evidence" value="ECO:0007669"/>
    <property type="project" value="UniProtKB-SubCell"/>
</dbReference>
<dbReference type="PANTHER" id="PTHR30024">
    <property type="entry name" value="ALIPHATIC SULFONATES-BINDING PROTEIN-RELATED"/>
    <property type="match status" value="1"/>
</dbReference>
<reference evidence="6 7" key="1">
    <citation type="submission" date="2019-03" db="EMBL/GenBank/DDBJ databases">
        <title>Genomic Encyclopedia of Type Strains, Phase IV (KMG-IV): sequencing the most valuable type-strain genomes for metagenomic binning, comparative biology and taxonomic classification.</title>
        <authorList>
            <person name="Goeker M."/>
        </authorList>
    </citation>
    <scope>NUCLEOTIDE SEQUENCE [LARGE SCALE GENOMIC DNA]</scope>
    <source>
        <strain evidence="6 7">DSM 25903</strain>
    </source>
</reference>
<gene>
    <name evidence="6" type="ORF">EV668_4627</name>
</gene>
<evidence type="ECO:0000256" key="1">
    <source>
        <dbReference type="ARBA" id="ARBA00004308"/>
    </source>
</evidence>
<evidence type="ECO:0000256" key="5">
    <source>
        <dbReference type="ARBA" id="ARBA00023136"/>
    </source>
</evidence>
<dbReference type="Pfam" id="PF13379">
    <property type="entry name" value="NMT1_2"/>
    <property type="match status" value="1"/>
</dbReference>
<dbReference type="Gene3D" id="3.40.190.10">
    <property type="entry name" value="Periplasmic binding protein-like II"/>
    <property type="match status" value="2"/>
</dbReference>
<dbReference type="AlphaFoldDB" id="A0A4R7BMJ1"/>
<organism evidence="6 7">
    <name type="scientific">Enterovirga rhinocerotis</name>
    <dbReference type="NCBI Taxonomy" id="1339210"/>
    <lineage>
        <taxon>Bacteria</taxon>
        <taxon>Pseudomonadati</taxon>
        <taxon>Pseudomonadota</taxon>
        <taxon>Alphaproteobacteria</taxon>
        <taxon>Hyphomicrobiales</taxon>
        <taxon>Methylobacteriaceae</taxon>
        <taxon>Enterovirga</taxon>
    </lineage>
</organism>
<evidence type="ECO:0000256" key="2">
    <source>
        <dbReference type="ARBA" id="ARBA00022448"/>
    </source>
</evidence>
<evidence type="ECO:0000313" key="6">
    <source>
        <dbReference type="EMBL" id="TDR85505.1"/>
    </source>
</evidence>
<dbReference type="Proteomes" id="UP000295122">
    <property type="component" value="Unassembled WGS sequence"/>
</dbReference>
<evidence type="ECO:0000313" key="7">
    <source>
        <dbReference type="Proteomes" id="UP000295122"/>
    </source>
</evidence>
<dbReference type="EMBL" id="SNZR01000017">
    <property type="protein sequence ID" value="TDR85505.1"/>
    <property type="molecule type" value="Genomic_DNA"/>
</dbReference>
<comment type="subcellular location">
    <subcellularLocation>
        <location evidence="1">Endomembrane system</location>
    </subcellularLocation>
</comment>
<accession>A0A4R7BMJ1</accession>
<dbReference type="SUPFAM" id="SSF53850">
    <property type="entry name" value="Periplasmic binding protein-like II"/>
    <property type="match status" value="1"/>
</dbReference>
<keyword evidence="6" id="KW-0067">ATP-binding</keyword>
<keyword evidence="6" id="KW-0547">Nucleotide-binding</keyword>
<dbReference type="RefSeq" id="WP_245513379.1">
    <property type="nucleotide sequence ID" value="NZ_SNZR01000017.1"/>
</dbReference>
<comment type="caution">
    <text evidence="6">The sequence shown here is derived from an EMBL/GenBank/DDBJ whole genome shotgun (WGS) entry which is preliminary data.</text>
</comment>
<proteinExistence type="predicted"/>
<dbReference type="CDD" id="cd13553">
    <property type="entry name" value="PBP2_NrtA_CpmA_like"/>
    <property type="match status" value="1"/>
</dbReference>
<dbReference type="InterPro" id="IPR044527">
    <property type="entry name" value="NrtA/CpmA_ABC-bd_dom"/>
</dbReference>
<name>A0A4R7BMJ1_9HYPH</name>